<comment type="caution">
    <text evidence="1">The sequence shown here is derived from an EMBL/GenBank/DDBJ whole genome shotgun (WGS) entry which is preliminary data.</text>
</comment>
<evidence type="ECO:0000313" key="2">
    <source>
        <dbReference type="Proteomes" id="UP000789920"/>
    </source>
</evidence>
<evidence type="ECO:0000313" key="1">
    <source>
        <dbReference type="EMBL" id="CAG8783633.1"/>
    </source>
</evidence>
<protein>
    <submittedName>
        <fullName evidence="1">28505_t:CDS:1</fullName>
    </submittedName>
</protein>
<dbReference type="EMBL" id="CAJVQC010046813">
    <property type="protein sequence ID" value="CAG8783633.1"/>
    <property type="molecule type" value="Genomic_DNA"/>
</dbReference>
<keyword evidence="2" id="KW-1185">Reference proteome</keyword>
<organism evidence="1 2">
    <name type="scientific">Racocetra persica</name>
    <dbReference type="NCBI Taxonomy" id="160502"/>
    <lineage>
        <taxon>Eukaryota</taxon>
        <taxon>Fungi</taxon>
        <taxon>Fungi incertae sedis</taxon>
        <taxon>Mucoromycota</taxon>
        <taxon>Glomeromycotina</taxon>
        <taxon>Glomeromycetes</taxon>
        <taxon>Diversisporales</taxon>
        <taxon>Gigasporaceae</taxon>
        <taxon>Racocetra</taxon>
    </lineage>
</organism>
<name>A0ACA9R9G2_9GLOM</name>
<accession>A0ACA9R9G2</accession>
<proteinExistence type="predicted"/>
<feature type="non-terminal residue" evidence="1">
    <location>
        <position position="1"/>
    </location>
</feature>
<sequence>DLKHSLEQVGANVRDIYKLLRAITKVIKYKNEMADDQYIECIENDCQMLRKYAEKYFFQWKGRYDLHTIFISMFCDLPKSIPSDRNLVIQSLIHALSMVPNESIDVTYREYVEKSVDLIESMWKERLSTAASHSFAIALLISRIPLDHLSVISPYIQKNFREDISRFELSIRHMIEMIPHSFAKNMGHWIVGLMKALETVKGHDLLFRITRNNITKIFNHLRDRKSRDEALLVVEYMLLGYQIAPDVFMLVVPIYPEVLEIISQEGDQVNELRKLSRIAQCLMPRFPANPNQYAPLKQKLEKSSEIRSILQEYNWNKNIKIAETTYKSTTKPTRSRKRIGLQNLGNTCFMNSVLQ</sequence>
<gene>
    <name evidence="1" type="ORF">RPERSI_LOCUS17968</name>
</gene>
<feature type="non-terminal residue" evidence="1">
    <location>
        <position position="355"/>
    </location>
</feature>
<reference evidence="1" key="1">
    <citation type="submission" date="2021-06" db="EMBL/GenBank/DDBJ databases">
        <authorList>
            <person name="Kallberg Y."/>
            <person name="Tangrot J."/>
            <person name="Rosling A."/>
        </authorList>
    </citation>
    <scope>NUCLEOTIDE SEQUENCE</scope>
    <source>
        <strain evidence="1">MA461A</strain>
    </source>
</reference>
<dbReference type="Proteomes" id="UP000789920">
    <property type="component" value="Unassembled WGS sequence"/>
</dbReference>